<feature type="chain" id="PRO_5015715478" evidence="1">
    <location>
        <begin position="22"/>
        <end position="246"/>
    </location>
</feature>
<comment type="caution">
    <text evidence="2">The sequence shown here is derived from an EMBL/GenBank/DDBJ whole genome shotgun (WGS) entry which is preliminary data.</text>
</comment>
<reference evidence="3" key="1">
    <citation type="submission" date="2018-02" db="EMBL/GenBank/DDBJ databases">
        <authorList>
            <person name="O'Hara-Hanley K."/>
            <person name="Soby S."/>
        </authorList>
    </citation>
    <scope>NUCLEOTIDE SEQUENCE [LARGE SCALE GENOMIC DNA]</scope>
    <source>
        <strain evidence="3">MWU14-2602</strain>
    </source>
</reference>
<protein>
    <submittedName>
        <fullName evidence="2">Amino acid-binding protein</fullName>
    </submittedName>
</protein>
<dbReference type="SUPFAM" id="SSF53850">
    <property type="entry name" value="Periplasmic binding protein-like II"/>
    <property type="match status" value="1"/>
</dbReference>
<dbReference type="OrthoDB" id="245568at2"/>
<dbReference type="Proteomes" id="UP000237082">
    <property type="component" value="Unassembled WGS sequence"/>
</dbReference>
<accession>A0A2S5DHW1</accession>
<evidence type="ECO:0000313" key="3">
    <source>
        <dbReference type="Proteomes" id="UP000237082"/>
    </source>
</evidence>
<name>A0A2S5DHW1_9NEIS</name>
<evidence type="ECO:0000256" key="1">
    <source>
        <dbReference type="SAM" id="SignalP"/>
    </source>
</evidence>
<keyword evidence="3" id="KW-1185">Reference proteome</keyword>
<evidence type="ECO:0000313" key="2">
    <source>
        <dbReference type="EMBL" id="POZ62619.1"/>
    </source>
</evidence>
<dbReference type="AlphaFoldDB" id="A0A2S5DHW1"/>
<gene>
    <name evidence="2" type="ORF">C2I19_07575</name>
</gene>
<dbReference type="Gene3D" id="3.40.190.10">
    <property type="entry name" value="Periplasmic binding protein-like II"/>
    <property type="match status" value="2"/>
</dbReference>
<keyword evidence="1" id="KW-0732">Signal</keyword>
<proteinExistence type="predicted"/>
<feature type="signal peptide" evidence="1">
    <location>
        <begin position="1"/>
        <end position="21"/>
    </location>
</feature>
<dbReference type="EMBL" id="PQWB01000027">
    <property type="protein sequence ID" value="POZ62619.1"/>
    <property type="molecule type" value="Genomic_DNA"/>
</dbReference>
<sequence>MRMRNIFAAALLAAHACLAQAEPIIMSFGEKIPPFVFPETDSGIELEVIGEALAYRGHQLQPRYFAFARVPMAFKAHQVDAAMTDLGEDLRPYGGFYGDPAVLYDNVLITLKERRLTIHSPADLRGLSVIAFQGAAKRYPDWLSGVQSAGQYFEQNNQELQVLTLDAGHYDVVLCDRNIYRYFALQVEREQHRPLKPVEYHAFVKLNPLNYRPIFRSEKIRDDFNAGLRHLKDNGRYQAIYAHYLQ</sequence>
<organism evidence="2 3">
    <name type="scientific">Chromobacterium alticapitis</name>
    <dbReference type="NCBI Taxonomy" id="2073169"/>
    <lineage>
        <taxon>Bacteria</taxon>
        <taxon>Pseudomonadati</taxon>
        <taxon>Pseudomonadota</taxon>
        <taxon>Betaproteobacteria</taxon>
        <taxon>Neisseriales</taxon>
        <taxon>Chromobacteriaceae</taxon>
        <taxon>Chromobacterium</taxon>
    </lineage>
</organism>